<name>A0A1W6YJH6_9BORD</name>
<dbReference type="Proteomes" id="UP000194151">
    <property type="component" value="Chromosome"/>
</dbReference>
<sequence length="71" mass="7518">MIAVLPPAMRSSGLLPYSIVVHFESDHPESAAVNTEVEFYERHGVPHRTLRDGEALVIDGAGCDVVGGTSG</sequence>
<dbReference type="EMBL" id="CP021108">
    <property type="protein sequence ID" value="ARP81217.1"/>
    <property type="molecule type" value="Genomic_DNA"/>
</dbReference>
<keyword evidence="2" id="KW-1185">Reference proteome</keyword>
<dbReference type="Gene3D" id="3.40.50.880">
    <property type="match status" value="1"/>
</dbReference>
<dbReference type="AlphaFoldDB" id="A0A1W6YJH6"/>
<dbReference type="InterPro" id="IPR029062">
    <property type="entry name" value="Class_I_gatase-like"/>
</dbReference>
<evidence type="ECO:0000313" key="2">
    <source>
        <dbReference type="Proteomes" id="UP000194151"/>
    </source>
</evidence>
<dbReference type="KEGG" id="bgv:CAL12_10450"/>
<evidence type="ECO:0000313" key="1">
    <source>
        <dbReference type="EMBL" id="ARP81217.1"/>
    </source>
</evidence>
<accession>A0A1W6YJH6</accession>
<protein>
    <submittedName>
        <fullName evidence="1">Uncharacterized protein</fullName>
    </submittedName>
</protein>
<organism evidence="1 2">
    <name type="scientific">Bordetella genomosp. 8</name>
    <dbReference type="NCBI Taxonomy" id="1416806"/>
    <lineage>
        <taxon>Bacteria</taxon>
        <taxon>Pseudomonadati</taxon>
        <taxon>Pseudomonadota</taxon>
        <taxon>Betaproteobacteria</taxon>
        <taxon>Burkholderiales</taxon>
        <taxon>Alcaligenaceae</taxon>
        <taxon>Bordetella</taxon>
    </lineage>
</organism>
<gene>
    <name evidence="1" type="ORF">CAL12_10450</name>
</gene>
<proteinExistence type="predicted"/>
<reference evidence="1 2" key="1">
    <citation type="submission" date="2017-05" db="EMBL/GenBank/DDBJ databases">
        <title>Complete and WGS of Bordetella genogroups.</title>
        <authorList>
            <person name="Spilker T."/>
            <person name="LiPuma J."/>
        </authorList>
    </citation>
    <scope>NUCLEOTIDE SEQUENCE [LARGE SCALE GENOMIC DNA]</scope>
    <source>
        <strain evidence="1 2">AU19157</strain>
    </source>
</reference>